<dbReference type="eggNOG" id="KOG2723">
    <property type="taxonomic scope" value="Eukaryota"/>
</dbReference>
<dbReference type="RefSeq" id="XP_035674980.1">
    <property type="nucleotide sequence ID" value="XM_035819087.1"/>
</dbReference>
<dbReference type="GeneID" id="118414825"/>
<dbReference type="Proteomes" id="UP000001554">
    <property type="component" value="Chromosome 4"/>
</dbReference>
<dbReference type="PANTHER" id="PTHR14499">
    <property type="entry name" value="POTASSIUM CHANNEL TETRAMERIZATION DOMAIN-CONTAINING"/>
    <property type="match status" value="1"/>
</dbReference>
<reference evidence="2" key="1">
    <citation type="journal article" date="2008" name="Nature">
        <title>The amphioxus genome and the evolution of the chordate karyotype.</title>
        <authorList>
            <consortium name="US DOE Joint Genome Institute (JGI-PGF)"/>
            <person name="Putnam N.H."/>
            <person name="Butts T."/>
            <person name="Ferrier D.E.K."/>
            <person name="Furlong R.F."/>
            <person name="Hellsten U."/>
            <person name="Kawashima T."/>
            <person name="Robinson-Rechavi M."/>
            <person name="Shoguchi E."/>
            <person name="Terry A."/>
            <person name="Yu J.-K."/>
            <person name="Benito-Gutierrez E.L."/>
            <person name="Dubchak I."/>
            <person name="Garcia-Fernandez J."/>
            <person name="Gibson-Brown J.J."/>
            <person name="Grigoriev I.V."/>
            <person name="Horton A.C."/>
            <person name="de Jong P.J."/>
            <person name="Jurka J."/>
            <person name="Kapitonov V.V."/>
            <person name="Kohara Y."/>
            <person name="Kuroki Y."/>
            <person name="Lindquist E."/>
            <person name="Lucas S."/>
            <person name="Osoegawa K."/>
            <person name="Pennacchio L.A."/>
            <person name="Salamov A.A."/>
            <person name="Satou Y."/>
            <person name="Sauka-Spengler T."/>
            <person name="Schmutz J."/>
            <person name="Shin-I T."/>
            <person name="Toyoda A."/>
            <person name="Bronner-Fraser M."/>
            <person name="Fujiyama A."/>
            <person name="Holland L.Z."/>
            <person name="Holland P.W.H."/>
            <person name="Satoh N."/>
            <person name="Rokhsar D.S."/>
        </authorList>
    </citation>
    <scope>NUCLEOTIDE SEQUENCE [LARGE SCALE GENOMIC DNA]</scope>
    <source>
        <strain evidence="2">S238N-H82</strain>
        <tissue evidence="2">Testes</tissue>
    </source>
</reference>
<evidence type="ECO:0000259" key="1">
    <source>
        <dbReference type="SMART" id="SM00225"/>
    </source>
</evidence>
<dbReference type="GO" id="GO:0051260">
    <property type="term" value="P:protein homooligomerization"/>
    <property type="evidence" value="ECO:0007669"/>
    <property type="project" value="InterPro"/>
</dbReference>
<dbReference type="EMBL" id="GG666476">
    <property type="protein sequence ID" value="EEN66480.1"/>
    <property type="molecule type" value="Genomic_DNA"/>
</dbReference>
<evidence type="ECO:0000313" key="4">
    <source>
        <dbReference type="RefSeq" id="XP_035674980.1"/>
    </source>
</evidence>
<dbReference type="InterPro" id="IPR000210">
    <property type="entry name" value="BTB/POZ_dom"/>
</dbReference>
<dbReference type="AlphaFoldDB" id="C3XZT2"/>
<dbReference type="FunFam" id="3.30.710.10:FF:000046">
    <property type="entry name" value="BTB/POZ domain-containing protein KCTD7 isoform X1"/>
    <property type="match status" value="1"/>
</dbReference>
<reference evidence="4" key="3">
    <citation type="submission" date="2025-04" db="UniProtKB">
        <authorList>
            <consortium name="RefSeq"/>
        </authorList>
    </citation>
    <scope>IDENTIFICATION</scope>
    <source>
        <strain evidence="4">S238N-H82</strain>
        <tissue evidence="4">Testes</tissue>
    </source>
</reference>
<dbReference type="SUPFAM" id="SSF54695">
    <property type="entry name" value="POZ domain"/>
    <property type="match status" value="1"/>
</dbReference>
<keyword evidence="3" id="KW-1185">Reference proteome</keyword>
<feature type="domain" description="BTB" evidence="1">
    <location>
        <begin position="16"/>
        <end position="116"/>
    </location>
</feature>
<dbReference type="OMA" id="EHAYNEA"/>
<dbReference type="OrthoDB" id="2414723at2759"/>
<protein>
    <submittedName>
        <fullName evidence="4">BTB/POZ domain-containing protein KCTD7-like</fullName>
    </submittedName>
</protein>
<sequence>MYKMTDSSLSSDKFPDVVELNVGGSHFTTCLATLRKYPESMLATMFSGRHRLARDKEGRYFIDRDGTYFKFVLDFLRSDDLPDIPPNSLEHAYNEAQFYGLEPLMVLLENTPTLSAQKLRQDYLKTFDDFEILLDTLIEEAKKPLSKCPYRTTSVKIGLSGIMLQRNFKENEYPTGEGHNCYVTQKAFCIFHPLHTCKKAEVDVFMDCLTLELGRRGFSARGAENNPPQCPWCTKWLHEVVFTWW</sequence>
<accession>C3XZT2</accession>
<evidence type="ECO:0000313" key="2">
    <source>
        <dbReference type="EMBL" id="EEN66480.1"/>
    </source>
</evidence>
<proteinExistence type="predicted"/>
<dbReference type="PANTHER" id="PTHR14499:SF145">
    <property type="entry name" value="POTASSIUM CHANNEL REGULATORY PROTEIN-LIKE"/>
    <property type="match status" value="1"/>
</dbReference>
<dbReference type="Pfam" id="PF02214">
    <property type="entry name" value="BTB_2"/>
    <property type="match status" value="1"/>
</dbReference>
<evidence type="ECO:0000313" key="3">
    <source>
        <dbReference type="Proteomes" id="UP000001554"/>
    </source>
</evidence>
<dbReference type="SMART" id="SM00225">
    <property type="entry name" value="BTB"/>
    <property type="match status" value="1"/>
</dbReference>
<dbReference type="InParanoid" id="C3XZT2"/>
<gene>
    <name evidence="4" type="primary">LOC118414825</name>
    <name evidence="2" type="ORF">BRAFLDRAFT_85609</name>
</gene>
<dbReference type="Gene3D" id="3.30.710.10">
    <property type="entry name" value="Potassium Channel Kv1.1, Chain A"/>
    <property type="match status" value="1"/>
</dbReference>
<name>C3XZT2_BRAFL</name>
<reference evidence="3" key="2">
    <citation type="journal article" date="2020" name="Nat. Ecol. Evol.">
        <title>Deeply conserved synteny resolves early events in vertebrate evolution.</title>
        <authorList>
            <person name="Simakov O."/>
            <person name="Marletaz F."/>
            <person name="Yue J.X."/>
            <person name="O'Connell B."/>
            <person name="Jenkins J."/>
            <person name="Brandt A."/>
            <person name="Calef R."/>
            <person name="Tung C.H."/>
            <person name="Huang T.K."/>
            <person name="Schmutz J."/>
            <person name="Satoh N."/>
            <person name="Yu J.K."/>
            <person name="Putnam N.H."/>
            <person name="Green R.E."/>
            <person name="Rokhsar D.S."/>
        </authorList>
    </citation>
    <scope>NUCLEOTIDE SEQUENCE [LARGE SCALE GENOMIC DNA]</scope>
    <source>
        <strain evidence="3">S238N-H82</strain>
    </source>
</reference>
<dbReference type="InterPro" id="IPR011333">
    <property type="entry name" value="SKP1/BTB/POZ_sf"/>
</dbReference>
<organism>
    <name type="scientific">Branchiostoma floridae</name>
    <name type="common">Florida lancelet</name>
    <name type="synonym">Amphioxus</name>
    <dbReference type="NCBI Taxonomy" id="7739"/>
    <lineage>
        <taxon>Eukaryota</taxon>
        <taxon>Metazoa</taxon>
        <taxon>Chordata</taxon>
        <taxon>Cephalochordata</taxon>
        <taxon>Leptocardii</taxon>
        <taxon>Amphioxiformes</taxon>
        <taxon>Branchiostomatidae</taxon>
        <taxon>Branchiostoma</taxon>
    </lineage>
</organism>
<dbReference type="InterPro" id="IPR003131">
    <property type="entry name" value="T1-type_BTB"/>
</dbReference>
<dbReference type="KEGG" id="bfo:118414825"/>